<organism evidence="4 5">
    <name type="scientific">Lactobacillus kitasatonis</name>
    <dbReference type="NCBI Taxonomy" id="237446"/>
    <lineage>
        <taxon>Bacteria</taxon>
        <taxon>Bacillati</taxon>
        <taxon>Bacillota</taxon>
        <taxon>Bacilli</taxon>
        <taxon>Lactobacillales</taxon>
        <taxon>Lactobacillaceae</taxon>
        <taxon>Lactobacillus</taxon>
    </lineage>
</organism>
<keyword evidence="5" id="KW-1185">Reference proteome</keyword>
<evidence type="ECO:0000313" key="5">
    <source>
        <dbReference type="Proteomes" id="UP000640912"/>
    </source>
</evidence>
<dbReference type="Pfam" id="PF00535">
    <property type="entry name" value="Glycos_transf_2"/>
    <property type="match status" value="1"/>
</dbReference>
<dbReference type="CDD" id="cd00761">
    <property type="entry name" value="Glyco_tranf_GTA_type"/>
    <property type="match status" value="1"/>
</dbReference>
<dbReference type="InterPro" id="IPR001173">
    <property type="entry name" value="Glyco_trans_2-like"/>
</dbReference>
<reference evidence="4 5" key="1">
    <citation type="journal article" date="2021" name="Microorganisms">
        <title>Dual Inhibition of Salmonella enterica and Clostridium perfringens by New Probiotic Candidates Isolated from Chicken Intestinal Mucosa.</title>
        <authorList>
            <person name="Lone A."/>
            <person name="Mottawea W."/>
            <person name="Ait Chait Y."/>
            <person name="Hammami R."/>
        </authorList>
    </citation>
    <scope>NUCLEOTIDE SEQUENCE [LARGE SCALE GENOMIC DNA]</scope>
    <source>
        <strain evidence="4 5">A12</strain>
    </source>
</reference>
<gene>
    <name evidence="4" type="ORF">JEM47_02350</name>
</gene>
<feature type="domain" description="Glycosyltransferase 2-like" evidence="3">
    <location>
        <begin position="7"/>
        <end position="180"/>
    </location>
</feature>
<keyword evidence="1" id="KW-0328">Glycosyltransferase</keyword>
<evidence type="ECO:0000259" key="3">
    <source>
        <dbReference type="Pfam" id="PF00535"/>
    </source>
</evidence>
<evidence type="ECO:0000256" key="2">
    <source>
        <dbReference type="ARBA" id="ARBA00022679"/>
    </source>
</evidence>
<dbReference type="PANTHER" id="PTHR22916:SF51">
    <property type="entry name" value="GLYCOSYLTRANSFERASE EPSH-RELATED"/>
    <property type="match status" value="1"/>
</dbReference>
<dbReference type="InterPro" id="IPR029044">
    <property type="entry name" value="Nucleotide-diphossugar_trans"/>
</dbReference>
<evidence type="ECO:0000256" key="1">
    <source>
        <dbReference type="ARBA" id="ARBA00022676"/>
    </source>
</evidence>
<dbReference type="Gene3D" id="3.90.550.10">
    <property type="entry name" value="Spore Coat Polysaccharide Biosynthesis Protein SpsA, Chain A"/>
    <property type="match status" value="1"/>
</dbReference>
<accession>A0ABS1LTR9</accession>
<sequence length="330" mass="39063">MKEKKISIIIPVYNVEKYICTSLDSIISHKKSLDKWLEIILVDDGSTDNSGNICDRYASKYSFIKVIHQKNQGQSVARNVALSVANGEWITFVDSDDIVRADYLSVLLANIMDNKEADIIIFKYKSFTDKDNVQNKIDKISPYSSKKVSILSKSKAMYYITTEEIGNYMWNKVFKKELFNNIKIPVGKRFEDLAVLYKYFQLANEIYLYDDILYFYRQRENSSIHVTNAKEKIALLRESIDVRTEQLKFFKEFNYLRAYKSANHYFMMEEVFYIVGINRYNLKKDDLYLDAQKYLRSYMPRTDDGIKFYLFIKLYNKIPKLIERCLKIIK</sequence>
<proteinExistence type="predicted"/>
<dbReference type="SUPFAM" id="SSF53448">
    <property type="entry name" value="Nucleotide-diphospho-sugar transferases"/>
    <property type="match status" value="1"/>
</dbReference>
<dbReference type="EMBL" id="JAEHNR010000017">
    <property type="protein sequence ID" value="MBL1071370.1"/>
    <property type="molecule type" value="Genomic_DNA"/>
</dbReference>
<evidence type="ECO:0000313" key="4">
    <source>
        <dbReference type="EMBL" id="MBL1071370.1"/>
    </source>
</evidence>
<dbReference type="PANTHER" id="PTHR22916">
    <property type="entry name" value="GLYCOSYLTRANSFERASE"/>
    <property type="match status" value="1"/>
</dbReference>
<protein>
    <submittedName>
        <fullName evidence="4">Glycosyltransferase</fullName>
    </submittedName>
</protein>
<dbReference type="RefSeq" id="WP_202017583.1">
    <property type="nucleotide sequence ID" value="NZ_JAEHNR010000017.1"/>
</dbReference>
<keyword evidence="2" id="KW-0808">Transferase</keyword>
<dbReference type="Proteomes" id="UP000640912">
    <property type="component" value="Unassembled WGS sequence"/>
</dbReference>
<name>A0ABS1LTR9_9LACO</name>
<comment type="caution">
    <text evidence="4">The sequence shown here is derived from an EMBL/GenBank/DDBJ whole genome shotgun (WGS) entry which is preliminary data.</text>
</comment>